<dbReference type="GO" id="GO:0003735">
    <property type="term" value="F:structural constituent of ribosome"/>
    <property type="evidence" value="ECO:0007669"/>
    <property type="project" value="InterPro"/>
</dbReference>
<feature type="domain" description="Large ribosomal subunit protein bL25 L25" evidence="7">
    <location>
        <begin position="8"/>
        <end position="95"/>
    </location>
</feature>
<evidence type="ECO:0000256" key="6">
    <source>
        <dbReference type="SAM" id="MobiDB-lite"/>
    </source>
</evidence>
<dbReference type="AlphaFoldDB" id="A0A8J7V4B8"/>
<evidence type="ECO:0000256" key="1">
    <source>
        <dbReference type="ARBA" id="ARBA00022730"/>
    </source>
</evidence>
<dbReference type="GO" id="GO:0022625">
    <property type="term" value="C:cytosolic large ribosomal subunit"/>
    <property type="evidence" value="ECO:0007669"/>
    <property type="project" value="TreeGrafter"/>
</dbReference>
<name>A0A8J7V4B8_9PROT</name>
<dbReference type="Pfam" id="PF14693">
    <property type="entry name" value="Ribosomal_TL5_C"/>
    <property type="match status" value="1"/>
</dbReference>
<dbReference type="Pfam" id="PF01386">
    <property type="entry name" value="Ribosomal_L25p"/>
    <property type="match status" value="1"/>
</dbReference>
<feature type="region of interest" description="Disordered" evidence="6">
    <location>
        <begin position="1"/>
        <end position="20"/>
    </location>
</feature>
<evidence type="ECO:0000259" key="7">
    <source>
        <dbReference type="Pfam" id="PF01386"/>
    </source>
</evidence>
<dbReference type="SUPFAM" id="SSF50715">
    <property type="entry name" value="Ribosomal protein L25-like"/>
    <property type="match status" value="1"/>
</dbReference>
<dbReference type="PANTHER" id="PTHR33284">
    <property type="entry name" value="RIBOSOMAL PROTEIN L25/GLN-TRNA SYNTHETASE, ANTI-CODON-BINDING DOMAIN-CONTAINING PROTEIN"/>
    <property type="match status" value="1"/>
</dbReference>
<keyword evidence="1 5" id="KW-0699">rRNA-binding</keyword>
<evidence type="ECO:0000313" key="9">
    <source>
        <dbReference type="EMBL" id="MBP5858912.1"/>
    </source>
</evidence>
<organism evidence="9 10">
    <name type="scientific">Marivibrio halodurans</name>
    <dbReference type="NCBI Taxonomy" id="2039722"/>
    <lineage>
        <taxon>Bacteria</taxon>
        <taxon>Pseudomonadati</taxon>
        <taxon>Pseudomonadota</taxon>
        <taxon>Alphaproteobacteria</taxon>
        <taxon>Rhodospirillales</taxon>
        <taxon>Rhodospirillaceae</taxon>
        <taxon>Marivibrio</taxon>
    </lineage>
</organism>
<dbReference type="InterPro" id="IPR020056">
    <property type="entry name" value="Rbsml_bL25/Gln-tRNA_synth_N"/>
</dbReference>
<dbReference type="GO" id="GO:0008097">
    <property type="term" value="F:5S rRNA binding"/>
    <property type="evidence" value="ECO:0007669"/>
    <property type="project" value="InterPro"/>
</dbReference>
<dbReference type="Gene3D" id="2.170.120.20">
    <property type="entry name" value="Ribosomal protein L25, beta domain"/>
    <property type="match status" value="1"/>
</dbReference>
<comment type="function">
    <text evidence="5">This is one of the proteins that binds to the 5S RNA in the ribosome where it forms part of the central protuberance.</text>
</comment>
<comment type="similarity">
    <text evidence="5">Belongs to the bacterial ribosomal protein bL25 family. CTC subfamily.</text>
</comment>
<dbReference type="RefSeq" id="WP_210683501.1">
    <property type="nucleotide sequence ID" value="NZ_JAGMWN010000012.1"/>
</dbReference>
<feature type="compositionally biased region" description="Acidic residues" evidence="6">
    <location>
        <begin position="193"/>
        <end position="232"/>
    </location>
</feature>
<evidence type="ECO:0000256" key="4">
    <source>
        <dbReference type="ARBA" id="ARBA00023274"/>
    </source>
</evidence>
<protein>
    <recommendedName>
        <fullName evidence="5">Large ribosomal subunit protein bL25</fullName>
    </recommendedName>
    <alternativeName>
        <fullName evidence="5">General stress protein CTC</fullName>
    </alternativeName>
</protein>
<dbReference type="CDD" id="cd00495">
    <property type="entry name" value="Ribosomal_L25_TL5_CTC"/>
    <property type="match status" value="1"/>
</dbReference>
<evidence type="ECO:0000313" key="10">
    <source>
        <dbReference type="Proteomes" id="UP000672602"/>
    </source>
</evidence>
<dbReference type="Gene3D" id="2.40.240.10">
    <property type="entry name" value="Ribosomal Protein L25, Chain P"/>
    <property type="match status" value="1"/>
</dbReference>
<dbReference type="HAMAP" id="MF_01334">
    <property type="entry name" value="Ribosomal_bL25_CTC"/>
    <property type="match status" value="1"/>
</dbReference>
<feature type="domain" description="Large ribosomal subunit protein bL25 beta" evidence="8">
    <location>
        <begin position="103"/>
        <end position="189"/>
    </location>
</feature>
<dbReference type="InterPro" id="IPR011035">
    <property type="entry name" value="Ribosomal_bL25/Gln-tRNA_synth"/>
</dbReference>
<feature type="region of interest" description="Disordered" evidence="6">
    <location>
        <begin position="191"/>
        <end position="232"/>
    </location>
</feature>
<sequence>MSEQSVLPAAKRERAGKGAARAVRRQGLVPCVVYGDRKDPQMISIEPRHLMRELMGGHFYNTVYELDVEGGKKERALPRDMQLHPVTDLPLHVDFLRVGKSTKINVNVPVSFINEDDSPGLDRGGILSVVRYEVELYCAADDIPEEVVCDLTGYEMGDTIHISNLKLPEGVVSAITDRDPVVANIDAPRSEAAVEEIEAEDQEAGEEFGADSEAEAAEDDADEGDSDAESKE</sequence>
<dbReference type="InterPro" id="IPR037121">
    <property type="entry name" value="Ribosomal_bL25_C"/>
</dbReference>
<dbReference type="InterPro" id="IPR020057">
    <property type="entry name" value="Ribosomal_bL25_b-dom"/>
</dbReference>
<dbReference type="EMBL" id="JAGMWN010000012">
    <property type="protein sequence ID" value="MBP5858912.1"/>
    <property type="molecule type" value="Genomic_DNA"/>
</dbReference>
<evidence type="ECO:0000259" key="8">
    <source>
        <dbReference type="Pfam" id="PF14693"/>
    </source>
</evidence>
<evidence type="ECO:0000256" key="2">
    <source>
        <dbReference type="ARBA" id="ARBA00022884"/>
    </source>
</evidence>
<evidence type="ECO:0000256" key="3">
    <source>
        <dbReference type="ARBA" id="ARBA00022980"/>
    </source>
</evidence>
<dbReference type="NCBIfam" id="TIGR00731">
    <property type="entry name" value="bL25_bact_ctc"/>
    <property type="match status" value="1"/>
</dbReference>
<dbReference type="PANTHER" id="PTHR33284:SF1">
    <property type="entry name" value="RIBOSOMAL PROTEIN L25_GLN-TRNA SYNTHETASE, ANTI-CODON-BINDING DOMAIN-CONTAINING PROTEIN"/>
    <property type="match status" value="1"/>
</dbReference>
<evidence type="ECO:0000256" key="5">
    <source>
        <dbReference type="HAMAP-Rule" id="MF_01334"/>
    </source>
</evidence>
<gene>
    <name evidence="5" type="primary">rplY</name>
    <name evidence="5" type="synonym">ctc</name>
    <name evidence="9" type="ORF">KAJ83_17970</name>
</gene>
<reference evidence="9" key="1">
    <citation type="submission" date="2021-04" db="EMBL/GenBank/DDBJ databases">
        <authorList>
            <person name="Zhang D.-C."/>
        </authorList>
    </citation>
    <scope>NUCLEOTIDE SEQUENCE</scope>
    <source>
        <strain evidence="9">CGMCC 1.15697</strain>
    </source>
</reference>
<keyword evidence="10" id="KW-1185">Reference proteome</keyword>
<dbReference type="InterPro" id="IPR029751">
    <property type="entry name" value="Ribosomal_L25_dom"/>
</dbReference>
<keyword evidence="4 5" id="KW-0687">Ribonucleoprotein</keyword>
<comment type="subunit">
    <text evidence="5">Part of the 50S ribosomal subunit; part of the 5S rRNA/L5/L18/L25 subcomplex. Contacts the 5S rRNA. Binds to the 5S rRNA independently of L5 and L18.</text>
</comment>
<keyword evidence="2 5" id="KW-0694">RNA-binding</keyword>
<dbReference type="NCBIfam" id="NF004128">
    <property type="entry name" value="PRK05618.1-2"/>
    <property type="match status" value="1"/>
</dbReference>
<dbReference type="Proteomes" id="UP000672602">
    <property type="component" value="Unassembled WGS sequence"/>
</dbReference>
<proteinExistence type="inferred from homology"/>
<comment type="caution">
    <text evidence="9">The sequence shown here is derived from an EMBL/GenBank/DDBJ whole genome shotgun (WGS) entry which is preliminary data.</text>
</comment>
<dbReference type="GO" id="GO:0006412">
    <property type="term" value="P:translation"/>
    <property type="evidence" value="ECO:0007669"/>
    <property type="project" value="UniProtKB-UniRule"/>
</dbReference>
<keyword evidence="3 5" id="KW-0689">Ribosomal protein</keyword>
<dbReference type="InterPro" id="IPR001021">
    <property type="entry name" value="Ribosomal_bL25_long"/>
</dbReference>
<accession>A0A8J7V4B8</accession>
<dbReference type="InterPro" id="IPR020930">
    <property type="entry name" value="Ribosomal_uL5_bac-type"/>
</dbReference>